<dbReference type="PROSITE" id="PS51257">
    <property type="entry name" value="PROKAR_LIPOPROTEIN"/>
    <property type="match status" value="1"/>
</dbReference>
<evidence type="ECO:0000256" key="1">
    <source>
        <dbReference type="SAM" id="SignalP"/>
    </source>
</evidence>
<reference evidence="2" key="1">
    <citation type="submission" date="2023-07" db="EMBL/GenBank/DDBJ databases">
        <title>Sorghum-associated microbial communities from plants grown in Nebraska, USA.</title>
        <authorList>
            <person name="Schachtman D."/>
        </authorList>
    </citation>
    <scope>NUCLEOTIDE SEQUENCE</scope>
    <source>
        <strain evidence="2">DS2360</strain>
    </source>
</reference>
<keyword evidence="1" id="KW-0732">Signal</keyword>
<dbReference type="RefSeq" id="WP_309947474.1">
    <property type="nucleotide sequence ID" value="NZ_JAVDQY010000004.1"/>
</dbReference>
<evidence type="ECO:0000313" key="3">
    <source>
        <dbReference type="Proteomes" id="UP001184861"/>
    </source>
</evidence>
<sequence length="226" mass="25987">MRSIKILPLLLLLLFISCNKLTTTPEDKKSVEEVQKFYGGYIETTKGVETFNGKTNDYFEVIIKGSELINKQPQRSISNAANIAFIIYQNQNPEKYDAIKIKMLLPDGTSISKSFSKKELQEIKDIYPEVDKINSFLINKNYNGILEMFDPKFRPEEKLVKEGLSAMDSKLGSIKKIQFQGFEFIDDSNLGHTVLIREVAERDNLFPFINVAFDRKTKKLLNIEFP</sequence>
<organism evidence="2 3">
    <name type="scientific">Chryseobacterium rhizosphaerae</name>
    <dbReference type="NCBI Taxonomy" id="395937"/>
    <lineage>
        <taxon>Bacteria</taxon>
        <taxon>Pseudomonadati</taxon>
        <taxon>Bacteroidota</taxon>
        <taxon>Flavobacteriia</taxon>
        <taxon>Flavobacteriales</taxon>
        <taxon>Weeksellaceae</taxon>
        <taxon>Chryseobacterium group</taxon>
        <taxon>Chryseobacterium</taxon>
    </lineage>
</organism>
<dbReference type="EMBL" id="JAVDQY010000004">
    <property type="protein sequence ID" value="MDR6528193.1"/>
    <property type="molecule type" value="Genomic_DNA"/>
</dbReference>
<feature type="chain" id="PRO_5042047705" description="Lipoprotein" evidence="1">
    <location>
        <begin position="23"/>
        <end position="226"/>
    </location>
</feature>
<dbReference type="Proteomes" id="UP001184861">
    <property type="component" value="Unassembled WGS sequence"/>
</dbReference>
<gene>
    <name evidence="2" type="ORF">J2787_003612</name>
</gene>
<comment type="caution">
    <text evidence="2">The sequence shown here is derived from an EMBL/GenBank/DDBJ whole genome shotgun (WGS) entry which is preliminary data.</text>
</comment>
<proteinExistence type="predicted"/>
<dbReference type="AlphaFoldDB" id="A0AAE3Y9U8"/>
<evidence type="ECO:0008006" key="4">
    <source>
        <dbReference type="Google" id="ProtNLM"/>
    </source>
</evidence>
<accession>A0AAE3Y9U8</accession>
<name>A0AAE3Y9U8_9FLAO</name>
<evidence type="ECO:0000313" key="2">
    <source>
        <dbReference type="EMBL" id="MDR6528193.1"/>
    </source>
</evidence>
<protein>
    <recommendedName>
        <fullName evidence="4">Lipoprotein</fullName>
    </recommendedName>
</protein>
<feature type="signal peptide" evidence="1">
    <location>
        <begin position="1"/>
        <end position="22"/>
    </location>
</feature>